<dbReference type="InterPro" id="IPR057574">
    <property type="entry name" value="nSTAND_NTPase5_dom"/>
</dbReference>
<evidence type="ECO:0000259" key="1">
    <source>
        <dbReference type="Pfam" id="PF25199"/>
    </source>
</evidence>
<dbReference type="EMBL" id="JBDXMX010000003">
    <property type="protein sequence ID" value="MEO9247749.1"/>
    <property type="molecule type" value="Genomic_DNA"/>
</dbReference>
<comment type="caution">
    <text evidence="2">The sequence shown here is derived from an EMBL/GenBank/DDBJ whole genome shotgun (WGS) entry which is preliminary data.</text>
</comment>
<keyword evidence="3" id="KW-1185">Reference proteome</keyword>
<dbReference type="Pfam" id="PF13289">
    <property type="entry name" value="SIR2_2"/>
    <property type="match status" value="1"/>
</dbReference>
<dbReference type="InterPro" id="IPR029035">
    <property type="entry name" value="DHS-like_NAD/FAD-binding_dom"/>
</dbReference>
<dbReference type="Pfam" id="PF25199">
    <property type="entry name" value="nSTAND_NTPase5"/>
    <property type="match status" value="1"/>
</dbReference>
<dbReference type="SUPFAM" id="SSF52467">
    <property type="entry name" value="DHS-like NAD/FAD-binding domain"/>
    <property type="match status" value="1"/>
</dbReference>
<name>A0ABV0IJB6_9MICC</name>
<evidence type="ECO:0000313" key="3">
    <source>
        <dbReference type="Proteomes" id="UP001484097"/>
    </source>
</evidence>
<feature type="domain" description="Novel STAND NTPase 5" evidence="1">
    <location>
        <begin position="336"/>
        <end position="476"/>
    </location>
</feature>
<gene>
    <name evidence="2" type="ORF">ABDK96_08665</name>
</gene>
<dbReference type="RefSeq" id="WP_347920407.1">
    <property type="nucleotide sequence ID" value="NZ_JBDXMX010000003.1"/>
</dbReference>
<sequence length="873" mass="95553">MHEVAQDAVARLTHAVVDDPDRRVTLVVGSGVSRGLVPGTEELTKRFLDELGAARPGVEAEIKSMTVAAAYARASERMKLRLGPRRISAVIRRAVLEAAPDYASEPAGTIIPLSAWKLNPAHEEIANLYELLPPSRRGPILTTNFDPLIEVALERRGIPTTPLNLNDEARLNLIPINDSVPVVHLHGHWSNGAVINTNTELDRLRPSLEAAISDAMRGAVVWVMGYSGWTDSFARALEKLALGTSFALLESEICWITHGSESVAKSSNVFASIVGTPGVTEYVDVNAAEFLQASTDGIRDHRESVLTAATPAGWSTVPQPDRIPDATPDDVNSLMDGAASNWTTAKAAPLLSATLNLREAAVAAAGLPGLHVIAAVGPTGEGKSLALRQAALAVREGWDLASGISVWYRDPGSPIVDRNWIERHLEPKTHIALIIDDADLILEQVVDTFIPIAKKETDARIVLLLGLHEHELHKSKVKAAFSTLDIRRIQFEGPTENDAFSLAYFWRDRNLLPDKFQEGPSSIVAGMVYEASQSPSLNRGSLFASILELWEPLELLDRVHDLLERVDRYQVKNTSLSTVLLALALVDTGHEHSPSPGLTLNEISLMLELNNRDILPIVIKPLGREAGITFDGETVHMRHPAIARALMSEFEGSPAMTKAAALLGTAAEHAYGEDLTQAQVPGLFAPRTSSSNAAAQDWARAMINSSGNLLRSRVTFLATHRRTGNLEFANKYSTQVENHIEEYDDWSYNIRGFYCEWALTLRKLHEPSRSLNMVMRALADRPYVPLFPDAISHAFDRGHEAAGDLSRQGVVGAQEIAEIFVRLQARHEKRDEGISIRVVQLVAHLKQLSDKILGDSSQRLTFKKLIEKLSISS</sequence>
<protein>
    <submittedName>
        <fullName evidence="2">SIR2 family protein</fullName>
    </submittedName>
</protein>
<accession>A0ABV0IJB6</accession>
<dbReference type="Proteomes" id="UP001484097">
    <property type="component" value="Unassembled WGS sequence"/>
</dbReference>
<proteinExistence type="predicted"/>
<organism evidence="2 3">
    <name type="scientific">Citricoccus nitrophenolicus</name>
    <dbReference type="NCBI Taxonomy" id="863575"/>
    <lineage>
        <taxon>Bacteria</taxon>
        <taxon>Bacillati</taxon>
        <taxon>Actinomycetota</taxon>
        <taxon>Actinomycetes</taxon>
        <taxon>Micrococcales</taxon>
        <taxon>Micrococcaceae</taxon>
        <taxon>Citricoccus</taxon>
    </lineage>
</organism>
<evidence type="ECO:0000313" key="2">
    <source>
        <dbReference type="EMBL" id="MEO9247749.1"/>
    </source>
</evidence>
<reference evidence="2 3" key="1">
    <citation type="submission" date="2024-05" db="EMBL/GenBank/DDBJ databases">
        <authorList>
            <person name="Yi C."/>
        </authorList>
    </citation>
    <scope>NUCLEOTIDE SEQUENCE [LARGE SCALE GENOMIC DNA]</scope>
    <source>
        <strain evidence="2 3">XS13</strain>
    </source>
</reference>